<gene>
    <name evidence="1" type="ORF">IHE45_01G084800</name>
</gene>
<name>A0ACB7WW57_DIOAL</name>
<accession>A0ACB7WW57</accession>
<proteinExistence type="predicted"/>
<evidence type="ECO:0000313" key="1">
    <source>
        <dbReference type="EMBL" id="KAH7692724.1"/>
    </source>
</evidence>
<reference evidence="2" key="1">
    <citation type="journal article" date="2022" name="Nat. Commun.">
        <title>Chromosome evolution and the genetic basis of agronomically important traits in greater yam.</title>
        <authorList>
            <person name="Bredeson J.V."/>
            <person name="Lyons J.B."/>
            <person name="Oniyinde I.O."/>
            <person name="Okereke N.R."/>
            <person name="Kolade O."/>
            <person name="Nnabue I."/>
            <person name="Nwadili C.O."/>
            <person name="Hribova E."/>
            <person name="Parker M."/>
            <person name="Nwogha J."/>
            <person name="Shu S."/>
            <person name="Carlson J."/>
            <person name="Kariba R."/>
            <person name="Muthemba S."/>
            <person name="Knop K."/>
            <person name="Barton G.J."/>
            <person name="Sherwood A.V."/>
            <person name="Lopez-Montes A."/>
            <person name="Asiedu R."/>
            <person name="Jamnadass R."/>
            <person name="Muchugi A."/>
            <person name="Goodstein D."/>
            <person name="Egesi C.N."/>
            <person name="Featherston J."/>
            <person name="Asfaw A."/>
            <person name="Simpson G.G."/>
            <person name="Dolezel J."/>
            <person name="Hendre P.S."/>
            <person name="Van Deynze A."/>
            <person name="Kumar P.L."/>
            <person name="Obidiegwu J.E."/>
            <person name="Bhattacharjee R."/>
            <person name="Rokhsar D.S."/>
        </authorList>
    </citation>
    <scope>NUCLEOTIDE SEQUENCE [LARGE SCALE GENOMIC DNA]</scope>
    <source>
        <strain evidence="2">cv. TDa95/00328</strain>
    </source>
</reference>
<evidence type="ECO:0000313" key="2">
    <source>
        <dbReference type="Proteomes" id="UP000827976"/>
    </source>
</evidence>
<sequence length="125" mass="14185">MAPSPAIPIPDPRGGSALKALGRKTARATAEEEELEELRKRNAELERKVKEGREREEGLARDLERVLERLRTVEEAEERLCTQLGELEAESVAQARSYHHRIKELHDRLANAQRMLDSSSSSIFL</sequence>
<organism evidence="1 2">
    <name type="scientific">Dioscorea alata</name>
    <name type="common">Purple yam</name>
    <dbReference type="NCBI Taxonomy" id="55571"/>
    <lineage>
        <taxon>Eukaryota</taxon>
        <taxon>Viridiplantae</taxon>
        <taxon>Streptophyta</taxon>
        <taxon>Embryophyta</taxon>
        <taxon>Tracheophyta</taxon>
        <taxon>Spermatophyta</taxon>
        <taxon>Magnoliopsida</taxon>
        <taxon>Liliopsida</taxon>
        <taxon>Dioscoreales</taxon>
        <taxon>Dioscoreaceae</taxon>
        <taxon>Dioscorea</taxon>
    </lineage>
</organism>
<protein>
    <submittedName>
        <fullName evidence="1">Tropomyosin domain-containing protein</fullName>
    </submittedName>
</protein>
<comment type="caution">
    <text evidence="1">The sequence shown here is derived from an EMBL/GenBank/DDBJ whole genome shotgun (WGS) entry which is preliminary data.</text>
</comment>
<dbReference type="EMBL" id="CM037011">
    <property type="protein sequence ID" value="KAH7692724.1"/>
    <property type="molecule type" value="Genomic_DNA"/>
</dbReference>
<dbReference type="Proteomes" id="UP000827976">
    <property type="component" value="Chromosome 1"/>
</dbReference>
<keyword evidence="2" id="KW-1185">Reference proteome</keyword>